<gene>
    <name evidence="2" type="ORF">GCM10023235_08040</name>
</gene>
<organism evidence="2 3">
    <name type="scientific">Kitasatospora terrestris</name>
    <dbReference type="NCBI Taxonomy" id="258051"/>
    <lineage>
        <taxon>Bacteria</taxon>
        <taxon>Bacillati</taxon>
        <taxon>Actinomycetota</taxon>
        <taxon>Actinomycetes</taxon>
        <taxon>Kitasatosporales</taxon>
        <taxon>Streptomycetaceae</taxon>
        <taxon>Kitasatospora</taxon>
    </lineage>
</organism>
<evidence type="ECO:0000313" key="2">
    <source>
        <dbReference type="EMBL" id="GAA4835673.1"/>
    </source>
</evidence>
<protein>
    <recommendedName>
        <fullName evidence="4">DUF3558 domain-containing protein</fullName>
    </recommendedName>
</protein>
<accession>A0ABP9DCM1</accession>
<evidence type="ECO:0000313" key="3">
    <source>
        <dbReference type="Proteomes" id="UP001501752"/>
    </source>
</evidence>
<reference evidence="3" key="1">
    <citation type="journal article" date="2019" name="Int. J. Syst. Evol. Microbiol.">
        <title>The Global Catalogue of Microorganisms (GCM) 10K type strain sequencing project: providing services to taxonomists for standard genome sequencing and annotation.</title>
        <authorList>
            <consortium name="The Broad Institute Genomics Platform"/>
            <consortium name="The Broad Institute Genome Sequencing Center for Infectious Disease"/>
            <person name="Wu L."/>
            <person name="Ma J."/>
        </authorList>
    </citation>
    <scope>NUCLEOTIDE SEQUENCE [LARGE SCALE GENOMIC DNA]</scope>
    <source>
        <strain evidence="3">JCM 13006</strain>
    </source>
</reference>
<proteinExistence type="predicted"/>
<evidence type="ECO:0000256" key="1">
    <source>
        <dbReference type="SAM" id="MobiDB-lite"/>
    </source>
</evidence>
<keyword evidence="3" id="KW-1185">Reference proteome</keyword>
<feature type="region of interest" description="Disordered" evidence="1">
    <location>
        <begin position="68"/>
        <end position="110"/>
    </location>
</feature>
<comment type="caution">
    <text evidence="2">The sequence shown here is derived from an EMBL/GenBank/DDBJ whole genome shotgun (WGS) entry which is preliminary data.</text>
</comment>
<dbReference type="Proteomes" id="UP001501752">
    <property type="component" value="Unassembled WGS sequence"/>
</dbReference>
<dbReference type="EMBL" id="BAABIS010000001">
    <property type="protein sequence ID" value="GAA4835673.1"/>
    <property type="molecule type" value="Genomic_DNA"/>
</dbReference>
<name>A0ABP9DCM1_9ACTN</name>
<evidence type="ECO:0008006" key="4">
    <source>
        <dbReference type="Google" id="ProtNLM"/>
    </source>
</evidence>
<dbReference type="RefSeq" id="WP_345695355.1">
    <property type="nucleotide sequence ID" value="NZ_BAABIS010000001.1"/>
</dbReference>
<sequence>MAALLGVAVLTACSVTIGAPGGSGPSASTAATATASPRPLPADGIVPAVGVDLCTLLGPGFLSRYAPGYTPENAKPDPLNPPEDRVLRTERGGTGPQLSSGGCRVRAGDGPGGVGVTFTRALPGPNTSMSPEQRCALVATDLHRQEAAQSASLAPAFTFEDMPALGAGGFREVERENGRVAMARAQACRGADWVMLSIVPGSQGDDGRAPDDAVEALQDVFRRLGDA</sequence>
<feature type="compositionally biased region" description="Basic and acidic residues" evidence="1">
    <location>
        <begin position="82"/>
        <end position="91"/>
    </location>
</feature>